<evidence type="ECO:0000256" key="8">
    <source>
        <dbReference type="PROSITE-ProRule" id="PRU00358"/>
    </source>
</evidence>
<comment type="caution">
    <text evidence="14">The sequence shown here is derived from an EMBL/GenBank/DDBJ whole genome shotgun (WGS) entry which is preliminary data.</text>
</comment>
<evidence type="ECO:0000256" key="4">
    <source>
        <dbReference type="ARBA" id="ARBA00022679"/>
    </source>
</evidence>
<evidence type="ECO:0000256" key="2">
    <source>
        <dbReference type="ARBA" id="ARBA00022454"/>
    </source>
</evidence>
<dbReference type="EMBL" id="JAUJYN010000002">
    <property type="protein sequence ID" value="KAK1278276.1"/>
    <property type="molecule type" value="Genomic_DNA"/>
</dbReference>
<dbReference type="InterPro" id="IPR036987">
    <property type="entry name" value="SRA-YDG_sf"/>
</dbReference>
<dbReference type="InterPro" id="IPR046341">
    <property type="entry name" value="SET_dom_sf"/>
</dbReference>
<dbReference type="Gene3D" id="2.170.270.10">
    <property type="entry name" value="SET domain"/>
    <property type="match status" value="1"/>
</dbReference>
<dbReference type="InterPro" id="IPR003105">
    <property type="entry name" value="SRA_YDG"/>
</dbReference>
<dbReference type="InterPro" id="IPR003616">
    <property type="entry name" value="Post-SET_dom"/>
</dbReference>
<feature type="domain" description="SET" evidence="10">
    <location>
        <begin position="500"/>
        <end position="625"/>
    </location>
</feature>
<dbReference type="GO" id="GO:0003690">
    <property type="term" value="F:double-stranded DNA binding"/>
    <property type="evidence" value="ECO:0007669"/>
    <property type="project" value="TreeGrafter"/>
</dbReference>
<comment type="subcellular location">
    <subcellularLocation>
        <location evidence="1">Chromosome</location>
    </subcellularLocation>
    <subcellularLocation>
        <location evidence="8">Nucleus</location>
    </subcellularLocation>
</comment>
<feature type="domain" description="Post-SET" evidence="12">
    <location>
        <begin position="639"/>
        <end position="655"/>
    </location>
</feature>
<feature type="compositionally biased region" description="Polar residues" evidence="9">
    <location>
        <begin position="76"/>
        <end position="85"/>
    </location>
</feature>
<dbReference type="PROSITE" id="PS50868">
    <property type="entry name" value="POST_SET"/>
    <property type="match status" value="1"/>
</dbReference>
<evidence type="ECO:0000313" key="15">
    <source>
        <dbReference type="Proteomes" id="UP001179952"/>
    </source>
</evidence>
<feature type="domain" description="Pre-SET" evidence="11">
    <location>
        <begin position="437"/>
        <end position="497"/>
    </location>
</feature>
<dbReference type="Gene3D" id="2.30.280.10">
    <property type="entry name" value="SRA-YDG"/>
    <property type="match status" value="1"/>
</dbReference>
<evidence type="ECO:0000259" key="12">
    <source>
        <dbReference type="PROSITE" id="PS50868"/>
    </source>
</evidence>
<evidence type="ECO:0000259" key="13">
    <source>
        <dbReference type="PROSITE" id="PS51015"/>
    </source>
</evidence>
<feature type="region of interest" description="Disordered" evidence="9">
    <location>
        <begin position="76"/>
        <end position="141"/>
    </location>
</feature>
<keyword evidence="4" id="KW-0808">Transferase</keyword>
<evidence type="ECO:0000256" key="7">
    <source>
        <dbReference type="ARBA" id="ARBA00023242"/>
    </source>
</evidence>
<dbReference type="PANTHER" id="PTHR45660">
    <property type="entry name" value="HISTONE-LYSINE N-METHYLTRANSFERASE SETMAR"/>
    <property type="match status" value="1"/>
</dbReference>
<proteinExistence type="predicted"/>
<dbReference type="SUPFAM" id="SSF88697">
    <property type="entry name" value="PUA domain-like"/>
    <property type="match status" value="1"/>
</dbReference>
<dbReference type="InterPro" id="IPR025794">
    <property type="entry name" value="H3-K9-MeTrfase_plant"/>
</dbReference>
<dbReference type="SMART" id="SM00466">
    <property type="entry name" value="SRA"/>
    <property type="match status" value="1"/>
</dbReference>
<keyword evidence="6" id="KW-0156">Chromatin regulator</keyword>
<accession>A0AAV9BNK2</accession>
<dbReference type="GO" id="GO:0005634">
    <property type="term" value="C:nucleus"/>
    <property type="evidence" value="ECO:0007669"/>
    <property type="project" value="UniProtKB-SubCell"/>
</dbReference>
<dbReference type="InterPro" id="IPR051357">
    <property type="entry name" value="H3K9_HMTase_SUVAR3-9"/>
</dbReference>
<keyword evidence="15" id="KW-1185">Reference proteome</keyword>
<dbReference type="PROSITE" id="PS51575">
    <property type="entry name" value="SAM_MT43_SUVAR39_2"/>
    <property type="match status" value="1"/>
</dbReference>
<dbReference type="GO" id="GO:0008270">
    <property type="term" value="F:zinc ion binding"/>
    <property type="evidence" value="ECO:0007669"/>
    <property type="project" value="InterPro"/>
</dbReference>
<dbReference type="AlphaFoldDB" id="A0AAV9BNK2"/>
<dbReference type="PROSITE" id="PS51015">
    <property type="entry name" value="YDG"/>
    <property type="match status" value="1"/>
</dbReference>
<dbReference type="SMART" id="SM00317">
    <property type="entry name" value="SET"/>
    <property type="match status" value="1"/>
</dbReference>
<dbReference type="SUPFAM" id="SSF82199">
    <property type="entry name" value="SET domain"/>
    <property type="match status" value="1"/>
</dbReference>
<dbReference type="PROSITE" id="PS50280">
    <property type="entry name" value="SET"/>
    <property type="match status" value="1"/>
</dbReference>
<evidence type="ECO:0000259" key="11">
    <source>
        <dbReference type="PROSITE" id="PS50867"/>
    </source>
</evidence>
<dbReference type="GO" id="GO:0042054">
    <property type="term" value="F:histone methyltransferase activity"/>
    <property type="evidence" value="ECO:0007669"/>
    <property type="project" value="InterPro"/>
</dbReference>
<feature type="compositionally biased region" description="Low complexity" evidence="9">
    <location>
        <begin position="88"/>
        <end position="99"/>
    </location>
</feature>
<evidence type="ECO:0000259" key="10">
    <source>
        <dbReference type="PROSITE" id="PS50280"/>
    </source>
</evidence>
<gene>
    <name evidence="14" type="ORF">QJS04_geneDACA015888</name>
</gene>
<dbReference type="PROSITE" id="PS50867">
    <property type="entry name" value="PRE_SET"/>
    <property type="match status" value="1"/>
</dbReference>
<keyword evidence="7 8" id="KW-0539">Nucleus</keyword>
<sequence>MDSFNVWLDCPGDPETATVDIAAPVAPSATPPRFKPRRISAVRDFPIGCGSHAPRRSKEELRRLIDFSRRFCAKNQRSSALNPSPINRAAAPAVTTKVTPPRKRPSEAADGENRETRKPRLGCDDRLVRPPPPPPIVKKEPLKPSLALPLQSMNPAAAVTHAAVQETLQLFRETCERLLREEPDPGPGKRNRVDFKAAKILKNRWLNTGERAVGTVPGVEVGDVFRYRIELCMVGIHRRVMAGIDFKRLSNGDVLATCIVSSGYYDDKDVGKGGCDDDVLIYCGEGGDPKNPCGNRVAADQKLKGANLALKRSMERKLPVRVVRGFRTTSQDRVISTYTYDGLYLVEKHWEVRGDNGYRVFKFQLRRIPGQPALSEVKRSRLEQAPIQYRCVDPDVSSGTERHPIRVMNAVNTTRPIGFSYTSRLRYPSWYNPSPPAGCGCIGGCAESSACACAAKNGGSFAYGVDGRLLETRPLVYECGPSCGCPPSCRNRASQSGVKVQLQVFNAGSRGWGVRSPNRIAAGAFVCEYVGEVITEREAGKRSNDEYLFDVGRNYGGGEACEDDSCFTIDAAEYGNVGRFINHSCSPNLYAQNVLFDHDDRRVPHVMLFALADIAAYEELAYDYNYRVDGVRDEDGELRRKYCYCGTFRCSGRMY</sequence>
<dbReference type="InterPro" id="IPR007728">
    <property type="entry name" value="Pre-SET_dom"/>
</dbReference>
<evidence type="ECO:0000256" key="9">
    <source>
        <dbReference type="SAM" id="MobiDB-lite"/>
    </source>
</evidence>
<reference evidence="14" key="1">
    <citation type="journal article" date="2023" name="Nat. Commun.">
        <title>Diploid and tetraploid genomes of Acorus and the evolution of monocots.</title>
        <authorList>
            <person name="Ma L."/>
            <person name="Liu K.W."/>
            <person name="Li Z."/>
            <person name="Hsiao Y.Y."/>
            <person name="Qi Y."/>
            <person name="Fu T."/>
            <person name="Tang G.D."/>
            <person name="Zhang D."/>
            <person name="Sun W.H."/>
            <person name="Liu D.K."/>
            <person name="Li Y."/>
            <person name="Chen G.Z."/>
            <person name="Liu X.D."/>
            <person name="Liao X.Y."/>
            <person name="Jiang Y.T."/>
            <person name="Yu X."/>
            <person name="Hao Y."/>
            <person name="Huang J."/>
            <person name="Zhao X.W."/>
            <person name="Ke S."/>
            <person name="Chen Y.Y."/>
            <person name="Wu W.L."/>
            <person name="Hsu J.L."/>
            <person name="Lin Y.F."/>
            <person name="Huang M.D."/>
            <person name="Li C.Y."/>
            <person name="Huang L."/>
            <person name="Wang Z.W."/>
            <person name="Zhao X."/>
            <person name="Zhong W.Y."/>
            <person name="Peng D.H."/>
            <person name="Ahmad S."/>
            <person name="Lan S."/>
            <person name="Zhang J.S."/>
            <person name="Tsai W.C."/>
            <person name="Van de Peer Y."/>
            <person name="Liu Z.J."/>
        </authorList>
    </citation>
    <scope>NUCLEOTIDE SEQUENCE</scope>
    <source>
        <strain evidence="14">SCP</strain>
    </source>
</reference>
<dbReference type="GO" id="GO:0005694">
    <property type="term" value="C:chromosome"/>
    <property type="evidence" value="ECO:0007669"/>
    <property type="project" value="UniProtKB-SubCell"/>
</dbReference>
<dbReference type="SMART" id="SM00468">
    <property type="entry name" value="PreSET"/>
    <property type="match status" value="1"/>
</dbReference>
<organism evidence="14 15">
    <name type="scientific">Acorus gramineus</name>
    <name type="common">Dwarf sweet flag</name>
    <dbReference type="NCBI Taxonomy" id="55184"/>
    <lineage>
        <taxon>Eukaryota</taxon>
        <taxon>Viridiplantae</taxon>
        <taxon>Streptophyta</taxon>
        <taxon>Embryophyta</taxon>
        <taxon>Tracheophyta</taxon>
        <taxon>Spermatophyta</taxon>
        <taxon>Magnoliopsida</taxon>
        <taxon>Liliopsida</taxon>
        <taxon>Acoraceae</taxon>
        <taxon>Acorus</taxon>
    </lineage>
</organism>
<reference evidence="14" key="2">
    <citation type="submission" date="2023-06" db="EMBL/GenBank/DDBJ databases">
        <authorList>
            <person name="Ma L."/>
            <person name="Liu K.-W."/>
            <person name="Li Z."/>
            <person name="Hsiao Y.-Y."/>
            <person name="Qi Y."/>
            <person name="Fu T."/>
            <person name="Tang G."/>
            <person name="Zhang D."/>
            <person name="Sun W.-H."/>
            <person name="Liu D.-K."/>
            <person name="Li Y."/>
            <person name="Chen G.-Z."/>
            <person name="Liu X.-D."/>
            <person name="Liao X.-Y."/>
            <person name="Jiang Y.-T."/>
            <person name="Yu X."/>
            <person name="Hao Y."/>
            <person name="Huang J."/>
            <person name="Zhao X.-W."/>
            <person name="Ke S."/>
            <person name="Chen Y.-Y."/>
            <person name="Wu W.-L."/>
            <person name="Hsu J.-L."/>
            <person name="Lin Y.-F."/>
            <person name="Huang M.-D."/>
            <person name="Li C.-Y."/>
            <person name="Huang L."/>
            <person name="Wang Z.-W."/>
            <person name="Zhao X."/>
            <person name="Zhong W.-Y."/>
            <person name="Peng D.-H."/>
            <person name="Ahmad S."/>
            <person name="Lan S."/>
            <person name="Zhang J.-S."/>
            <person name="Tsai W.-C."/>
            <person name="Van De Peer Y."/>
            <person name="Liu Z.-J."/>
        </authorList>
    </citation>
    <scope>NUCLEOTIDE SEQUENCE</scope>
    <source>
        <strain evidence="14">SCP</strain>
        <tissue evidence="14">Leaves</tissue>
    </source>
</reference>
<dbReference type="InterPro" id="IPR001214">
    <property type="entry name" value="SET_dom"/>
</dbReference>
<feature type="domain" description="YDG" evidence="13">
    <location>
        <begin position="214"/>
        <end position="367"/>
    </location>
</feature>
<dbReference type="GO" id="GO:0032259">
    <property type="term" value="P:methylation"/>
    <property type="evidence" value="ECO:0007669"/>
    <property type="project" value="UniProtKB-KW"/>
</dbReference>
<feature type="compositionally biased region" description="Basic and acidic residues" evidence="9">
    <location>
        <begin position="104"/>
        <end position="128"/>
    </location>
</feature>
<dbReference type="InterPro" id="IPR015947">
    <property type="entry name" value="PUA-like_sf"/>
</dbReference>
<keyword evidence="5" id="KW-0949">S-adenosyl-L-methionine</keyword>
<dbReference type="Pfam" id="PF00856">
    <property type="entry name" value="SET"/>
    <property type="match status" value="1"/>
</dbReference>
<evidence type="ECO:0000256" key="5">
    <source>
        <dbReference type="ARBA" id="ARBA00022691"/>
    </source>
</evidence>
<evidence type="ECO:0000256" key="3">
    <source>
        <dbReference type="ARBA" id="ARBA00022603"/>
    </source>
</evidence>
<dbReference type="Pfam" id="PF02182">
    <property type="entry name" value="SAD_SRA"/>
    <property type="match status" value="1"/>
</dbReference>
<dbReference type="Proteomes" id="UP001179952">
    <property type="component" value="Unassembled WGS sequence"/>
</dbReference>
<name>A0AAV9BNK2_ACOGR</name>
<dbReference type="PANTHER" id="PTHR45660:SF46">
    <property type="entry name" value="HISTONE-LYSINE N-METHYLTRANSFERASE, H3 LYSINE-9 SPECIFIC SUVH6"/>
    <property type="match status" value="1"/>
</dbReference>
<protein>
    <submittedName>
        <fullName evidence="14">Histone-lysine N-methyltransferase, H3 lysine-9 specific SUVH5</fullName>
    </submittedName>
</protein>
<dbReference type="Pfam" id="PF05033">
    <property type="entry name" value="Pre-SET"/>
    <property type="match status" value="1"/>
</dbReference>
<evidence type="ECO:0000256" key="6">
    <source>
        <dbReference type="ARBA" id="ARBA00022853"/>
    </source>
</evidence>
<keyword evidence="2" id="KW-0158">Chromosome</keyword>
<evidence type="ECO:0000313" key="14">
    <source>
        <dbReference type="EMBL" id="KAK1278276.1"/>
    </source>
</evidence>
<evidence type="ECO:0000256" key="1">
    <source>
        <dbReference type="ARBA" id="ARBA00004286"/>
    </source>
</evidence>
<keyword evidence="3" id="KW-0489">Methyltransferase</keyword>